<evidence type="ECO:0000256" key="2">
    <source>
        <dbReference type="ARBA" id="ARBA00022475"/>
    </source>
</evidence>
<protein>
    <submittedName>
        <fullName evidence="8">Type II secretion system protein F</fullName>
    </submittedName>
</protein>
<keyword evidence="2" id="KW-1003">Cell membrane</keyword>
<feature type="transmembrane region" description="Helical" evidence="6">
    <location>
        <begin position="251"/>
        <end position="270"/>
    </location>
</feature>
<comment type="subcellular location">
    <subcellularLocation>
        <location evidence="1">Cell membrane</location>
        <topology evidence="1">Multi-pass membrane protein</topology>
    </subcellularLocation>
</comment>
<dbReference type="OrthoDB" id="597333at2"/>
<accession>A0A3L8PNB3</accession>
<dbReference type="InterPro" id="IPR018076">
    <property type="entry name" value="T2SS_GspF_dom"/>
</dbReference>
<feature type="transmembrane region" description="Helical" evidence="6">
    <location>
        <begin position="6"/>
        <end position="23"/>
    </location>
</feature>
<proteinExistence type="predicted"/>
<name>A0A3L8PNB3_9ACTN</name>
<gene>
    <name evidence="8" type="ORF">D9V41_06320</name>
</gene>
<evidence type="ECO:0000256" key="6">
    <source>
        <dbReference type="SAM" id="Phobius"/>
    </source>
</evidence>
<sequence length="310" mass="33130">MLALGTVLLGAALAVLAVAFRLTPGGAVPRDRLQRYGLRARSGVVTKVSHTLVDQVDSHVVQRGWRPFSAEELRLAGISLSVAQLIVAVGAATLALGALGLVFSGPVAGAFLALATPVLVKVLVSARVARQRRRFADQLPAALQMMAASLRAGHSFARSLDVVARESEEPMSTEMARAVNEHRLGRDLVEALDDIAVRMDYPDFAWVAGAVGSQRETGGNLNEILDQVAETIRERAHLRQHVRSLSAEGRLSALILMVLPLLLGAYYLVASPDLMQAFTATLIGKLLLLLSAIGYAAGGLWMRSVVKVEF</sequence>
<keyword evidence="4 6" id="KW-1133">Transmembrane helix</keyword>
<keyword evidence="5 6" id="KW-0472">Membrane</keyword>
<keyword evidence="9" id="KW-1185">Reference proteome</keyword>
<feature type="transmembrane region" description="Helical" evidence="6">
    <location>
        <begin position="102"/>
        <end position="124"/>
    </location>
</feature>
<feature type="transmembrane region" description="Helical" evidence="6">
    <location>
        <begin position="73"/>
        <end position="96"/>
    </location>
</feature>
<evidence type="ECO:0000256" key="5">
    <source>
        <dbReference type="ARBA" id="ARBA00023136"/>
    </source>
</evidence>
<dbReference type="Gene3D" id="1.20.81.30">
    <property type="entry name" value="Type II secretion system (T2SS), domain F"/>
    <property type="match status" value="1"/>
</dbReference>
<organism evidence="8 9">
    <name type="scientific">Aeromicrobium phragmitis</name>
    <dbReference type="NCBI Taxonomy" id="2478914"/>
    <lineage>
        <taxon>Bacteria</taxon>
        <taxon>Bacillati</taxon>
        <taxon>Actinomycetota</taxon>
        <taxon>Actinomycetes</taxon>
        <taxon>Propionibacteriales</taxon>
        <taxon>Nocardioidaceae</taxon>
        <taxon>Aeromicrobium</taxon>
    </lineage>
</organism>
<dbReference type="GO" id="GO:0005886">
    <property type="term" value="C:plasma membrane"/>
    <property type="evidence" value="ECO:0007669"/>
    <property type="project" value="UniProtKB-SubCell"/>
</dbReference>
<keyword evidence="3 6" id="KW-0812">Transmembrane</keyword>
<dbReference type="PANTHER" id="PTHR35007:SF1">
    <property type="entry name" value="PILUS ASSEMBLY PROTEIN"/>
    <property type="match status" value="1"/>
</dbReference>
<evidence type="ECO:0000313" key="8">
    <source>
        <dbReference type="EMBL" id="RLV56674.1"/>
    </source>
</evidence>
<dbReference type="InterPro" id="IPR042094">
    <property type="entry name" value="T2SS_GspF_sf"/>
</dbReference>
<reference evidence="8 9" key="1">
    <citation type="submission" date="2018-10" db="EMBL/GenBank/DDBJ databases">
        <title>Aeromicrobium sp. 9W16Y-2 whole genome shotgun sequence.</title>
        <authorList>
            <person name="Li F."/>
        </authorList>
    </citation>
    <scope>NUCLEOTIDE SEQUENCE [LARGE SCALE GENOMIC DNA]</scope>
    <source>
        <strain evidence="8 9">9W16Y-2</strain>
    </source>
</reference>
<feature type="domain" description="Type II secretion system protein GspF" evidence="7">
    <location>
        <begin position="143"/>
        <end position="268"/>
    </location>
</feature>
<evidence type="ECO:0000256" key="4">
    <source>
        <dbReference type="ARBA" id="ARBA00022989"/>
    </source>
</evidence>
<dbReference type="Pfam" id="PF00482">
    <property type="entry name" value="T2SSF"/>
    <property type="match status" value="1"/>
</dbReference>
<dbReference type="Proteomes" id="UP000282515">
    <property type="component" value="Unassembled WGS sequence"/>
</dbReference>
<comment type="caution">
    <text evidence="8">The sequence shown here is derived from an EMBL/GenBank/DDBJ whole genome shotgun (WGS) entry which is preliminary data.</text>
</comment>
<evidence type="ECO:0000256" key="1">
    <source>
        <dbReference type="ARBA" id="ARBA00004651"/>
    </source>
</evidence>
<dbReference type="EMBL" id="RDBF01000003">
    <property type="protein sequence ID" value="RLV56674.1"/>
    <property type="molecule type" value="Genomic_DNA"/>
</dbReference>
<evidence type="ECO:0000313" key="9">
    <source>
        <dbReference type="Proteomes" id="UP000282515"/>
    </source>
</evidence>
<dbReference type="AlphaFoldDB" id="A0A3L8PNB3"/>
<evidence type="ECO:0000256" key="3">
    <source>
        <dbReference type="ARBA" id="ARBA00022692"/>
    </source>
</evidence>
<evidence type="ECO:0000259" key="7">
    <source>
        <dbReference type="Pfam" id="PF00482"/>
    </source>
</evidence>
<feature type="transmembrane region" description="Helical" evidence="6">
    <location>
        <begin position="282"/>
        <end position="302"/>
    </location>
</feature>
<dbReference type="PANTHER" id="PTHR35007">
    <property type="entry name" value="INTEGRAL MEMBRANE PROTEIN-RELATED"/>
    <property type="match status" value="1"/>
</dbReference>
<dbReference type="RefSeq" id="WP_121793679.1">
    <property type="nucleotide sequence ID" value="NZ_RDBF01000003.1"/>
</dbReference>